<comment type="caution">
    <text evidence="2">The sequence shown here is derived from an EMBL/GenBank/DDBJ whole genome shotgun (WGS) entry which is preliminary data.</text>
</comment>
<dbReference type="EMBL" id="RCMK01000125">
    <property type="protein sequence ID" value="KAG2947775.1"/>
    <property type="molecule type" value="Genomic_DNA"/>
</dbReference>
<sequence length="85" mass="9003">MGNTTSSINAHEALVGGQAEVDADEEEVQSDNRENQESQSGSGTGINTGQGRSEAQRTELCAEAIAMEERAPSTRCDGLPEAKHR</sequence>
<accession>A0A8T1E477</accession>
<evidence type="ECO:0000256" key="1">
    <source>
        <dbReference type="SAM" id="MobiDB-lite"/>
    </source>
</evidence>
<feature type="region of interest" description="Disordered" evidence="1">
    <location>
        <begin position="1"/>
        <end position="59"/>
    </location>
</feature>
<organism evidence="2 3">
    <name type="scientific">Phytophthora cactorum</name>
    <dbReference type="NCBI Taxonomy" id="29920"/>
    <lineage>
        <taxon>Eukaryota</taxon>
        <taxon>Sar</taxon>
        <taxon>Stramenopiles</taxon>
        <taxon>Oomycota</taxon>
        <taxon>Peronosporomycetes</taxon>
        <taxon>Peronosporales</taxon>
        <taxon>Peronosporaceae</taxon>
        <taxon>Phytophthora</taxon>
    </lineage>
</organism>
<dbReference type="Proteomes" id="UP000736787">
    <property type="component" value="Unassembled WGS sequence"/>
</dbReference>
<protein>
    <submittedName>
        <fullName evidence="2">Uncharacterized protein</fullName>
    </submittedName>
</protein>
<evidence type="ECO:0000313" key="3">
    <source>
        <dbReference type="Proteomes" id="UP000736787"/>
    </source>
</evidence>
<name>A0A8T1E477_9STRA</name>
<reference evidence="2" key="1">
    <citation type="submission" date="2018-10" db="EMBL/GenBank/DDBJ databases">
        <title>Effector identification in a new, highly contiguous assembly of the strawberry crown rot pathogen Phytophthora cactorum.</title>
        <authorList>
            <person name="Armitage A.D."/>
            <person name="Nellist C.F."/>
            <person name="Bates H."/>
            <person name="Vickerstaff R.J."/>
            <person name="Harrison R.J."/>
        </authorList>
    </citation>
    <scope>NUCLEOTIDE SEQUENCE</scope>
    <source>
        <strain evidence="2">4040</strain>
    </source>
</reference>
<gene>
    <name evidence="2" type="ORF">PC117_g6559</name>
</gene>
<proteinExistence type="predicted"/>
<evidence type="ECO:0000313" key="2">
    <source>
        <dbReference type="EMBL" id="KAG2947775.1"/>
    </source>
</evidence>
<dbReference type="AlphaFoldDB" id="A0A8T1E477"/>